<name>A0A7Y7ITY6_9PROT</name>
<dbReference type="Proteomes" id="UP000534870">
    <property type="component" value="Unassembled WGS sequence"/>
</dbReference>
<gene>
    <name evidence="3" type="ORF">HUK84_03800</name>
</gene>
<dbReference type="SUPFAM" id="SSF52821">
    <property type="entry name" value="Rhodanese/Cell cycle control phosphatase"/>
    <property type="match status" value="1"/>
</dbReference>
<dbReference type="InterPro" id="IPR036873">
    <property type="entry name" value="Rhodanese-like_dom_sf"/>
</dbReference>
<feature type="domain" description="Rhodanese" evidence="2">
    <location>
        <begin position="1"/>
        <end position="40"/>
    </location>
</feature>
<accession>A0A7Y7ITY6</accession>
<sequence length="52" mass="5037">GSGVSAAVLSLGLALCGREGDALYDGSWAEWGATPGAPVETGAETGTETRAA</sequence>
<reference evidence="3 4" key="1">
    <citation type="submission" date="2020-06" db="EMBL/GenBank/DDBJ databases">
        <title>Description of novel acetic acid bacteria.</title>
        <authorList>
            <person name="Sombolestani A."/>
        </authorList>
    </citation>
    <scope>NUCLEOTIDE SEQUENCE [LARGE SCALE GENOMIC DNA]</scope>
    <source>
        <strain evidence="3 4">LMG 31431</strain>
    </source>
</reference>
<dbReference type="EMBL" id="JABXXP010000027">
    <property type="protein sequence ID" value="NVN10279.1"/>
    <property type="molecule type" value="Genomic_DNA"/>
</dbReference>
<protein>
    <recommendedName>
        <fullName evidence="2">Rhodanese domain-containing protein</fullName>
    </recommendedName>
</protein>
<comment type="caution">
    <text evidence="3">The sequence shown here is derived from an EMBL/GenBank/DDBJ whole genome shotgun (WGS) entry which is preliminary data.</text>
</comment>
<dbReference type="InterPro" id="IPR001763">
    <property type="entry name" value="Rhodanese-like_dom"/>
</dbReference>
<evidence type="ECO:0000256" key="1">
    <source>
        <dbReference type="SAM" id="MobiDB-lite"/>
    </source>
</evidence>
<feature type="region of interest" description="Disordered" evidence="1">
    <location>
        <begin position="30"/>
        <end position="52"/>
    </location>
</feature>
<feature type="non-terminal residue" evidence="3">
    <location>
        <position position="1"/>
    </location>
</feature>
<dbReference type="Gene3D" id="3.40.250.10">
    <property type="entry name" value="Rhodanese-like domain"/>
    <property type="match status" value="1"/>
</dbReference>
<proteinExistence type="predicted"/>
<dbReference type="PROSITE" id="PS50206">
    <property type="entry name" value="RHODANESE_3"/>
    <property type="match status" value="1"/>
</dbReference>
<feature type="compositionally biased region" description="Low complexity" evidence="1">
    <location>
        <begin position="36"/>
        <end position="52"/>
    </location>
</feature>
<evidence type="ECO:0000313" key="3">
    <source>
        <dbReference type="EMBL" id="NVN10279.1"/>
    </source>
</evidence>
<organism evidence="3 4">
    <name type="scientific">Nguyenibacter vanlangensis</name>
    <dbReference type="NCBI Taxonomy" id="1216886"/>
    <lineage>
        <taxon>Bacteria</taxon>
        <taxon>Pseudomonadati</taxon>
        <taxon>Pseudomonadota</taxon>
        <taxon>Alphaproteobacteria</taxon>
        <taxon>Acetobacterales</taxon>
        <taxon>Acetobacteraceae</taxon>
        <taxon>Nguyenibacter</taxon>
    </lineage>
</organism>
<dbReference type="AlphaFoldDB" id="A0A7Y7ITY6"/>
<evidence type="ECO:0000259" key="2">
    <source>
        <dbReference type="PROSITE" id="PS50206"/>
    </source>
</evidence>
<evidence type="ECO:0000313" key="4">
    <source>
        <dbReference type="Proteomes" id="UP000534870"/>
    </source>
</evidence>